<dbReference type="InterPro" id="IPR017455">
    <property type="entry name" value="Znf_FYVE-rel"/>
</dbReference>
<dbReference type="SMART" id="SM00064">
    <property type="entry name" value="FYVE"/>
    <property type="match status" value="2"/>
</dbReference>
<sequence length="587" mass="66945">MPYNYEDYVPIEGAVCPICQQSCPSLQSLNLHLDTAHSEEDTKGALLSWFKQAQKKVQTTLTTNTSNNTNGAASRSFNGTPSSSSPIFKNLGEPSFISQFQQLTAQSRPDFFVSETERYPDTVTRTHWQHESPSVQDVCSMRGCGKQLGKGNAGKQHCRRCGKLYCDMHTRYEMKLNHQAQHDPIQGIWAKVCGHCYMDREEYTSHQGAMRNLSASFLSKRAKTIDQVYLETNRLEKRLEKLARLHFNMDLGKGLTDRPVSHSSFVSLERSDSASSSNVSVSSGTLSPRYSNGSNTNSILSMKLKYRDGEQSIIKWQDDKGIKKCPLCSTPFTLTYRKHHCRLCGRVVCGAKHCSTMMPLYLSMSTDDIGAEPVGDTRACQDCKRAAFRRKIQNEESSRPLPIFQLYHQLTVARQNIEKLLPKFHSMILMLEQEKIVQQTHESYKKAALVRKSLLDNFALFDTLVKSVKSLPAQTGPMKRLQANICTAANIYLQRNMLPLQMLPRILNTTTQEKKKKTTNNQQQQQQQRRQDETVLQLQTFKEQYSLVQGFIVDAKKNRKYDDVKTLTISLNELQLEIDRLSQQFDY</sequence>
<dbReference type="InterPro" id="IPR013087">
    <property type="entry name" value="Znf_C2H2_type"/>
</dbReference>
<evidence type="ECO:0000256" key="5">
    <source>
        <dbReference type="SAM" id="MobiDB-lite"/>
    </source>
</evidence>
<dbReference type="PROSITE" id="PS50178">
    <property type="entry name" value="ZF_FYVE"/>
    <property type="match status" value="1"/>
</dbReference>
<reference evidence="7 8" key="1">
    <citation type="submission" date="2016-07" db="EMBL/GenBank/DDBJ databases">
        <title>Pervasive Adenine N6-methylation of Active Genes in Fungi.</title>
        <authorList>
            <consortium name="DOE Joint Genome Institute"/>
            <person name="Mondo S.J."/>
            <person name="Dannebaum R.O."/>
            <person name="Kuo R.C."/>
            <person name="Labutti K."/>
            <person name="Haridas S."/>
            <person name="Kuo A."/>
            <person name="Salamov A."/>
            <person name="Ahrendt S.R."/>
            <person name="Lipzen A."/>
            <person name="Sullivan W."/>
            <person name="Andreopoulos W.B."/>
            <person name="Clum A."/>
            <person name="Lindquist E."/>
            <person name="Daum C."/>
            <person name="Ramamoorthy G.K."/>
            <person name="Gryganskyi A."/>
            <person name="Culley D."/>
            <person name="Magnuson J.K."/>
            <person name="James T.Y."/>
            <person name="O'Malley M.A."/>
            <person name="Stajich J.E."/>
            <person name="Spatafora J.W."/>
            <person name="Visel A."/>
            <person name="Grigoriev I.V."/>
        </authorList>
    </citation>
    <scope>NUCLEOTIDE SEQUENCE [LARGE SCALE GENOMIC DNA]</scope>
    <source>
        <strain evidence="7 8">NRRL 1336</strain>
    </source>
</reference>
<dbReference type="AlphaFoldDB" id="A0A1X2I6L4"/>
<feature type="compositionally biased region" description="Low complexity" evidence="5">
    <location>
        <begin position="519"/>
        <end position="528"/>
    </location>
</feature>
<dbReference type="Pfam" id="PF11464">
    <property type="entry name" value="Rbsn"/>
    <property type="match status" value="1"/>
</dbReference>
<feature type="compositionally biased region" description="Polar residues" evidence="5">
    <location>
        <begin position="71"/>
        <end position="84"/>
    </location>
</feature>
<dbReference type="OrthoDB" id="166134at2759"/>
<keyword evidence="2 4" id="KW-0863">Zinc-finger</keyword>
<dbReference type="SUPFAM" id="SSF57903">
    <property type="entry name" value="FYVE/PHD zinc finger"/>
    <property type="match status" value="2"/>
</dbReference>
<dbReference type="Proteomes" id="UP000193560">
    <property type="component" value="Unassembled WGS sequence"/>
</dbReference>
<dbReference type="EMBL" id="MCGE01000025">
    <property type="protein sequence ID" value="ORZ10240.1"/>
    <property type="molecule type" value="Genomic_DNA"/>
</dbReference>
<dbReference type="InterPro" id="IPR021565">
    <property type="entry name" value="Rbsn_Rab-bd"/>
</dbReference>
<dbReference type="SUPFAM" id="SSF140125">
    <property type="entry name" value="Rabenosyn-5 Rab-binding domain-like"/>
    <property type="match status" value="1"/>
</dbReference>
<feature type="domain" description="FYVE-type" evidence="6">
    <location>
        <begin position="319"/>
        <end position="383"/>
    </location>
</feature>
<dbReference type="GO" id="GO:0008270">
    <property type="term" value="F:zinc ion binding"/>
    <property type="evidence" value="ECO:0007669"/>
    <property type="project" value="UniProtKB-KW"/>
</dbReference>
<keyword evidence="8" id="KW-1185">Reference proteome</keyword>
<accession>A0A1X2I6L4</accession>
<dbReference type="CDD" id="cd15737">
    <property type="entry name" value="FYVE2_Vac1p_like"/>
    <property type="match status" value="1"/>
</dbReference>
<keyword evidence="1" id="KW-0479">Metal-binding</keyword>
<evidence type="ECO:0000313" key="8">
    <source>
        <dbReference type="Proteomes" id="UP000193560"/>
    </source>
</evidence>
<evidence type="ECO:0000256" key="4">
    <source>
        <dbReference type="PROSITE-ProRule" id="PRU00091"/>
    </source>
</evidence>
<feature type="region of interest" description="Disordered" evidence="5">
    <location>
        <begin position="512"/>
        <end position="531"/>
    </location>
</feature>
<organism evidence="7 8">
    <name type="scientific">Absidia repens</name>
    <dbReference type="NCBI Taxonomy" id="90262"/>
    <lineage>
        <taxon>Eukaryota</taxon>
        <taxon>Fungi</taxon>
        <taxon>Fungi incertae sedis</taxon>
        <taxon>Mucoromycota</taxon>
        <taxon>Mucoromycotina</taxon>
        <taxon>Mucoromycetes</taxon>
        <taxon>Mucorales</taxon>
        <taxon>Cunninghamellaceae</taxon>
        <taxon>Absidia</taxon>
    </lineage>
</organism>
<feature type="region of interest" description="Disordered" evidence="5">
    <location>
        <begin position="60"/>
        <end position="84"/>
    </location>
</feature>
<proteinExistence type="predicted"/>
<evidence type="ECO:0000313" key="7">
    <source>
        <dbReference type="EMBL" id="ORZ10240.1"/>
    </source>
</evidence>
<dbReference type="PROSITE" id="PS00028">
    <property type="entry name" value="ZINC_FINGER_C2H2_1"/>
    <property type="match status" value="1"/>
</dbReference>
<name>A0A1X2I6L4_9FUNG</name>
<dbReference type="Gene3D" id="4.10.860.20">
    <property type="entry name" value="Rabenosyn, Rab binding domain"/>
    <property type="match status" value="1"/>
</dbReference>
<dbReference type="Gene3D" id="3.30.40.10">
    <property type="entry name" value="Zinc/RING finger domain, C3HC4 (zinc finger)"/>
    <property type="match status" value="2"/>
</dbReference>
<dbReference type="InterPro" id="IPR011011">
    <property type="entry name" value="Znf_FYVE_PHD"/>
</dbReference>
<dbReference type="Pfam" id="PF01363">
    <property type="entry name" value="FYVE"/>
    <property type="match status" value="1"/>
</dbReference>
<evidence type="ECO:0000256" key="2">
    <source>
        <dbReference type="ARBA" id="ARBA00022771"/>
    </source>
</evidence>
<evidence type="ECO:0000256" key="3">
    <source>
        <dbReference type="ARBA" id="ARBA00022833"/>
    </source>
</evidence>
<feature type="compositionally biased region" description="Low complexity" evidence="5">
    <location>
        <begin position="60"/>
        <end position="70"/>
    </location>
</feature>
<dbReference type="PANTHER" id="PTHR23164:SF30">
    <property type="entry name" value="EARLY ENDOSOME ANTIGEN 1"/>
    <property type="match status" value="1"/>
</dbReference>
<dbReference type="STRING" id="90262.A0A1X2I6L4"/>
<keyword evidence="3" id="KW-0862">Zinc</keyword>
<dbReference type="InterPro" id="IPR036531">
    <property type="entry name" value="Rbsn_Rab-bd_sf"/>
</dbReference>
<comment type="caution">
    <text evidence="7">The sequence shown here is derived from an EMBL/GenBank/DDBJ whole genome shotgun (WGS) entry which is preliminary data.</text>
</comment>
<dbReference type="PANTHER" id="PTHR23164">
    <property type="entry name" value="EARLY ENDOSOME ANTIGEN 1"/>
    <property type="match status" value="1"/>
</dbReference>
<evidence type="ECO:0000256" key="1">
    <source>
        <dbReference type="ARBA" id="ARBA00022723"/>
    </source>
</evidence>
<gene>
    <name evidence="7" type="ORF">BCR42DRAFT_423044</name>
</gene>
<evidence type="ECO:0000259" key="6">
    <source>
        <dbReference type="PROSITE" id="PS50178"/>
    </source>
</evidence>
<dbReference type="InterPro" id="IPR013083">
    <property type="entry name" value="Znf_RING/FYVE/PHD"/>
</dbReference>
<protein>
    <submittedName>
        <fullName evidence="7">FYVE zinc finger-domain-containing protein</fullName>
    </submittedName>
</protein>
<dbReference type="InterPro" id="IPR000306">
    <property type="entry name" value="Znf_FYVE"/>
</dbReference>